<evidence type="ECO:0000313" key="2">
    <source>
        <dbReference type="EMBL" id="GFN99889.1"/>
    </source>
</evidence>
<feature type="region of interest" description="Disordered" evidence="1">
    <location>
        <begin position="352"/>
        <end position="652"/>
    </location>
</feature>
<name>A0AAV3ZVL4_9GAST</name>
<feature type="compositionally biased region" description="Basic and acidic residues" evidence="1">
    <location>
        <begin position="352"/>
        <end position="366"/>
    </location>
</feature>
<feature type="compositionally biased region" description="Polar residues" evidence="1">
    <location>
        <begin position="1484"/>
        <end position="1494"/>
    </location>
</feature>
<feature type="region of interest" description="Disordered" evidence="1">
    <location>
        <begin position="696"/>
        <end position="844"/>
    </location>
</feature>
<feature type="compositionally biased region" description="Basic and acidic residues" evidence="1">
    <location>
        <begin position="1498"/>
        <end position="1509"/>
    </location>
</feature>
<feature type="compositionally biased region" description="Low complexity" evidence="1">
    <location>
        <begin position="730"/>
        <end position="761"/>
    </location>
</feature>
<feature type="compositionally biased region" description="Low complexity" evidence="1">
    <location>
        <begin position="68"/>
        <end position="100"/>
    </location>
</feature>
<keyword evidence="3" id="KW-1185">Reference proteome</keyword>
<feature type="compositionally biased region" description="Polar residues" evidence="1">
    <location>
        <begin position="1590"/>
        <end position="1599"/>
    </location>
</feature>
<accession>A0AAV3ZVL4</accession>
<feature type="compositionally biased region" description="Polar residues" evidence="1">
    <location>
        <begin position="1027"/>
        <end position="1050"/>
    </location>
</feature>
<sequence>MFSPPDNGQAGSGQDERTRNRLRTEGSFVSQHASFWEHQAPLISQHAAPSRPTGFSDRILAKFSQNEAATAATEAVASATDNSINNNNSNSSSTNDAPSSKRISARGRTDFGQLLQKFSKSESSNSEERSDGEAGKLNSGVTRHRSFVRRQEAEEKASSSGSDAERIVRRTPERSQSLKVAEKSSLVPSSDKTTPVAPAVAAASTKTKVESSSGRTRRIRSGVGSSKSGREPGSGNTSEDGGNTSSSSSSSRSGFKSDFMAKRMAGQKKPEESGVSSSRPTLASPAIQEVETSTNSNGSLTFTRGFTGSLNEEEKDMSSKSGHVSGGVLVLGGVTTTASTDSSVSLGLLHADESVDEKPASEEKKSPRSAFLTKLNQTPEKSTVHKEHEVGSLLRSLRSSRTSSRSPSTEKTLAQGSAALSQLASGHHAKTDAHDSSQDKVSAPPETTPSSKIISRQGSQQTKHGGVKTAGSHEISNSVNKVNGTSPDIVQEANKASKTTETTITSSSTGSSSTSARVAKPEPKTFASSANVVLKKAESQPEPGEASGIPTPGAAIKRSASLKEEKSVQRSDSFETKRKGILKRTSSLSKPGAENGSSFPVVDPQLAKILQQRKKLVGDVEEKVEEEEEDDDEENGGGIPSGKRRSRALSAAEEIEETLKYSQLLAAERGRDPEADEALKRTSVAERVFLMQNRIEEVEKSTSSALTSKSRSGGATPKSRPRSGLITPTQQSSLDESLNSSSPPPSSQQQQQQDVQNDLASSTALSISLEPSKTPASATSSKSSAETSGTPGQSTIISSVQSGPPASTTYDQDNSDKVSGKVCSPTRVRDLQTTQEEDPTVLSGPKLMEKLTRLADATEIYQERRKKFVEEPARETSGGTVKDSAGRRGRSNRAGDQGRYQTQPITVEEIQAADSLETVSAFRALVRKKSAVGALEQLSINQHVGYTYTPMPTATTTTTKQQLQQHQPEAVAAGKRQEFPQHLVPTPRSQRRIQRSRRRTLPVTAEELNSVPENQTLVTAADFGKVGQSSTQARDGVSSSRCDSGILSESSDIHDSTGSLSITTTTTTTTATTTAASTSNSAQMDDFPGDELEKQQDPEYLRYLVLDMDLGSHDPCRMSLAAKTSLFQGLEDKTKAERDKEKSASGARRYINRKKRERSQTMPITDDEVSSAAEMGEASHSSAAAASGSGGSTGGRGSARVNVINLPKPEVVNRSRPVSMVEGQEAEPSDDELTKLSLSEKVKLFSQLREKEKEKEKVPAKGSAPVNRRKNRKQASRFNTQPVTSEEVEKAAAFSRISPLAMSLVKPPDPEILKTLSFKDQRLMMAQHAEQCLSQASSRSQSRTGSVTSLNQSQPSSRRQSVTTEEDVTSALASGQESREETESKGILKVKSKSSTDVRAEVKSILKSDQPKEKVGSNSGSTHSILKHSGDDGRHSDSGDSEPRGILKRRASQDGSSFSDGVRPDVKGILKHGSSHEGEGQDGSPRSRSNSQPTVGILKEEGSSHRDGSDAQAGRKGILKGASSTEDNSPRAQEDSGSVSRSKVTGDHKPHAADISTADVESSYSHVDLRISVSNEERNQQHQKPVGARSQGSADTSLSAKISSAEAHTAAASGAVLPGEKPIDAADAEEDKAGQAGHSEDGLRLEIELYAVSALVSVHTDECLSPGLVRVYGCLAVCMFSLGRCLLDCTMTWVSFTRPGLISIVTVRPGLLFIMTDDGLFVNLGDSF</sequence>
<organism evidence="2 3">
    <name type="scientific">Plakobranchus ocellatus</name>
    <dbReference type="NCBI Taxonomy" id="259542"/>
    <lineage>
        <taxon>Eukaryota</taxon>
        <taxon>Metazoa</taxon>
        <taxon>Spiralia</taxon>
        <taxon>Lophotrochozoa</taxon>
        <taxon>Mollusca</taxon>
        <taxon>Gastropoda</taxon>
        <taxon>Heterobranchia</taxon>
        <taxon>Euthyneura</taxon>
        <taxon>Panpulmonata</taxon>
        <taxon>Sacoglossa</taxon>
        <taxon>Placobranchoidea</taxon>
        <taxon>Plakobranchidae</taxon>
        <taxon>Plakobranchus</taxon>
    </lineage>
</organism>
<feature type="compositionally biased region" description="Polar residues" evidence="1">
    <location>
        <begin position="1332"/>
        <end position="1363"/>
    </location>
</feature>
<dbReference type="InterPro" id="IPR052660">
    <property type="entry name" value="Erythrocyte_Invasion_ImmMod"/>
</dbReference>
<feature type="region of interest" description="Disordered" evidence="1">
    <location>
        <begin position="1"/>
        <end position="26"/>
    </location>
</feature>
<proteinExistence type="predicted"/>
<feature type="compositionally biased region" description="Low complexity" evidence="1">
    <location>
        <begin position="497"/>
        <end position="515"/>
    </location>
</feature>
<feature type="compositionally biased region" description="Polar residues" evidence="1">
    <location>
        <begin position="290"/>
        <end position="310"/>
    </location>
</feature>
<feature type="compositionally biased region" description="Polar residues" evidence="1">
    <location>
        <begin position="448"/>
        <end position="463"/>
    </location>
</feature>
<feature type="compositionally biased region" description="Basic and acidic residues" evidence="1">
    <location>
        <begin position="1394"/>
        <end position="1415"/>
    </location>
</feature>
<evidence type="ECO:0000313" key="3">
    <source>
        <dbReference type="Proteomes" id="UP000735302"/>
    </source>
</evidence>
<feature type="compositionally biased region" description="Basic and acidic residues" evidence="1">
    <location>
        <begin position="1377"/>
        <end position="1386"/>
    </location>
</feature>
<feature type="compositionally biased region" description="Polar residues" evidence="1">
    <location>
        <begin position="474"/>
        <end position="488"/>
    </location>
</feature>
<feature type="compositionally biased region" description="Low complexity" evidence="1">
    <location>
        <begin position="192"/>
        <end position="214"/>
    </location>
</feature>
<feature type="compositionally biased region" description="Basic and acidic residues" evidence="1">
    <location>
        <begin position="429"/>
        <end position="438"/>
    </location>
</feature>
<feature type="region of interest" description="Disordered" evidence="1">
    <location>
        <begin position="1247"/>
        <end position="1287"/>
    </location>
</feature>
<feature type="compositionally biased region" description="Basic and acidic residues" evidence="1">
    <location>
        <begin position="1428"/>
        <end position="1445"/>
    </location>
</feature>
<gene>
    <name evidence="2" type="ORF">PoB_002639500</name>
</gene>
<feature type="region of interest" description="Disordered" evidence="1">
    <location>
        <begin position="1329"/>
        <end position="1563"/>
    </location>
</feature>
<feature type="region of interest" description="Disordered" evidence="1">
    <location>
        <begin position="1575"/>
        <end position="1604"/>
    </location>
</feature>
<feature type="compositionally biased region" description="Basic and acidic residues" evidence="1">
    <location>
        <begin position="1247"/>
        <end position="1259"/>
    </location>
</feature>
<feature type="compositionally biased region" description="Gly residues" evidence="1">
    <location>
        <begin position="1188"/>
        <end position="1197"/>
    </location>
</feature>
<feature type="compositionally biased region" description="Polar residues" evidence="1">
    <location>
        <begin position="789"/>
        <end position="812"/>
    </location>
</feature>
<feature type="compositionally biased region" description="Basic and acidic residues" evidence="1">
    <location>
        <begin position="1133"/>
        <end position="1143"/>
    </location>
</feature>
<feature type="compositionally biased region" description="Basic and acidic residues" evidence="1">
    <location>
        <begin position="1462"/>
        <end position="1479"/>
    </location>
</feature>
<feature type="region of interest" description="Disordered" evidence="1">
    <location>
        <begin position="1026"/>
        <end position="1092"/>
    </location>
</feature>
<feature type="compositionally biased region" description="Low complexity" evidence="1">
    <location>
        <begin position="1056"/>
        <end position="1082"/>
    </location>
</feature>
<feature type="compositionally biased region" description="Basic and acidic residues" evidence="1">
    <location>
        <begin position="561"/>
        <end position="578"/>
    </location>
</feature>
<dbReference type="Proteomes" id="UP000735302">
    <property type="component" value="Unassembled WGS sequence"/>
</dbReference>
<dbReference type="EMBL" id="BLXT01003024">
    <property type="protein sequence ID" value="GFN99889.1"/>
    <property type="molecule type" value="Genomic_DNA"/>
</dbReference>
<dbReference type="PANTHER" id="PTHR16021:SF13">
    <property type="entry name" value="ETS DOMAIN-CONTAINING PROTEIN-RELATED"/>
    <property type="match status" value="1"/>
</dbReference>
<feature type="compositionally biased region" description="Basic and acidic residues" evidence="1">
    <location>
        <begin position="14"/>
        <end position="24"/>
    </location>
</feature>
<protein>
    <submittedName>
        <fullName evidence="2">Supervillin-like</fullName>
    </submittedName>
</protein>
<feature type="region of interest" description="Disordered" evidence="1">
    <location>
        <begin position="1133"/>
        <end position="1235"/>
    </location>
</feature>
<feature type="compositionally biased region" description="Low complexity" evidence="1">
    <location>
        <begin position="392"/>
        <end position="426"/>
    </location>
</feature>
<reference evidence="2 3" key="1">
    <citation type="journal article" date="2021" name="Elife">
        <title>Chloroplast acquisition without the gene transfer in kleptoplastic sea slugs, Plakobranchus ocellatus.</title>
        <authorList>
            <person name="Maeda T."/>
            <person name="Takahashi S."/>
            <person name="Yoshida T."/>
            <person name="Shimamura S."/>
            <person name="Takaki Y."/>
            <person name="Nagai Y."/>
            <person name="Toyoda A."/>
            <person name="Suzuki Y."/>
            <person name="Arimoto A."/>
            <person name="Ishii H."/>
            <person name="Satoh N."/>
            <person name="Nishiyama T."/>
            <person name="Hasebe M."/>
            <person name="Maruyama T."/>
            <person name="Minagawa J."/>
            <person name="Obokata J."/>
            <person name="Shigenobu S."/>
        </authorList>
    </citation>
    <scope>NUCLEOTIDE SEQUENCE [LARGE SCALE GENOMIC DNA]</scope>
</reference>
<feature type="compositionally biased region" description="Low complexity" evidence="1">
    <location>
        <begin position="1170"/>
        <end position="1187"/>
    </location>
</feature>
<feature type="region of interest" description="Disordered" evidence="1">
    <location>
        <begin position="67"/>
        <end position="327"/>
    </location>
</feature>
<feature type="compositionally biased region" description="Low complexity" evidence="1">
    <location>
        <begin position="701"/>
        <end position="712"/>
    </location>
</feature>
<feature type="compositionally biased region" description="Low complexity" evidence="1">
    <location>
        <begin position="770"/>
        <end position="788"/>
    </location>
</feature>
<feature type="compositionally biased region" description="Basic and acidic residues" evidence="1">
    <location>
        <begin position="149"/>
        <end position="173"/>
    </location>
</feature>
<dbReference type="PANTHER" id="PTHR16021">
    <property type="entry name" value="MANSC DOMAIN CONTAINING PROTEIN 1"/>
    <property type="match status" value="1"/>
</dbReference>
<feature type="compositionally biased region" description="Low complexity" evidence="1">
    <location>
        <begin position="233"/>
        <end position="258"/>
    </location>
</feature>
<evidence type="ECO:0000256" key="1">
    <source>
        <dbReference type="SAM" id="MobiDB-lite"/>
    </source>
</evidence>
<feature type="region of interest" description="Disordered" evidence="1">
    <location>
        <begin position="865"/>
        <end position="901"/>
    </location>
</feature>
<comment type="caution">
    <text evidence="2">The sequence shown here is derived from an EMBL/GenBank/DDBJ whole genome shotgun (WGS) entry which is preliminary data.</text>
</comment>
<feature type="compositionally biased region" description="Acidic residues" evidence="1">
    <location>
        <begin position="622"/>
        <end position="635"/>
    </location>
</feature>